<feature type="region of interest" description="Disordered" evidence="1">
    <location>
        <begin position="403"/>
        <end position="425"/>
    </location>
</feature>
<keyword evidence="4" id="KW-1185">Reference proteome</keyword>
<proteinExistence type="predicted"/>
<dbReference type="AlphaFoldDB" id="A0AAJ0LW27"/>
<evidence type="ECO:0000256" key="1">
    <source>
        <dbReference type="SAM" id="MobiDB-lite"/>
    </source>
</evidence>
<dbReference type="InterPro" id="IPR006569">
    <property type="entry name" value="CID_dom"/>
</dbReference>
<name>A0AAJ0LW27_9PEZI</name>
<reference evidence="3" key="1">
    <citation type="submission" date="2023-04" db="EMBL/GenBank/DDBJ databases">
        <title>Black Yeasts Isolated from many extreme environments.</title>
        <authorList>
            <person name="Coleine C."/>
            <person name="Stajich J.E."/>
            <person name="Selbmann L."/>
        </authorList>
    </citation>
    <scope>NUCLEOTIDE SEQUENCE</scope>
    <source>
        <strain evidence="3">CCFEE 5312</strain>
    </source>
</reference>
<dbReference type="Pfam" id="PF04818">
    <property type="entry name" value="CID"/>
    <property type="match status" value="1"/>
</dbReference>
<evidence type="ECO:0000313" key="3">
    <source>
        <dbReference type="EMBL" id="KAK3057479.1"/>
    </source>
</evidence>
<dbReference type="Gene3D" id="1.25.40.90">
    <property type="match status" value="1"/>
</dbReference>
<protein>
    <recommendedName>
        <fullName evidence="2">CID domain-containing protein</fullName>
    </recommendedName>
</protein>
<evidence type="ECO:0000259" key="2">
    <source>
        <dbReference type="PROSITE" id="PS51391"/>
    </source>
</evidence>
<comment type="caution">
    <text evidence="3">The sequence shown here is derived from an EMBL/GenBank/DDBJ whole genome shotgun (WGS) entry which is preliminary data.</text>
</comment>
<sequence length="425" mass="46623">MAQPQDLSVARAVFTAALLRAEPGAPEISRDNATLFARSILRTCNICTAFNIKVAKSFIISYILGSSLRTSALSKYLLTLSKSFAPRDAETRVDTTMPGDENEGLGKIVDGKVQQPPEPAFKRLHLLYLVHDVLMHYHSHRLSSGVQGSSEAIEQLRPDVSKLCELAVCGCGGDTRTTSTYQPVLELLGFWEKSGLFSTSSTDQMRNAVRSADAKDWDTVLDKVARDNENGQKVLDDDATKWILPTHHGVPSDPTAPWHELPAANGLYLKRTKGYPLLAGALPPRGFPVSSGGQEVDPQLKKDISALYEDVLRCFDKYTSAEEVQDVDALGNIVWKDPERPTTNYWGFTLDGIDKRKELAAHFSRNTVGYNGYGQIDQSRHQLDDAVERARAFAAERGRGMGRGMSRGRGVAGGGGFRGGRPGRW</sequence>
<feature type="domain" description="CID" evidence="2">
    <location>
        <begin position="28"/>
        <end position="213"/>
    </location>
</feature>
<feature type="region of interest" description="Disordered" evidence="1">
    <location>
        <begin position="91"/>
        <end position="112"/>
    </location>
</feature>
<dbReference type="InterPro" id="IPR008942">
    <property type="entry name" value="ENTH_VHS"/>
</dbReference>
<dbReference type="Proteomes" id="UP001271007">
    <property type="component" value="Unassembled WGS sequence"/>
</dbReference>
<organism evidence="3 4">
    <name type="scientific">Extremus antarcticus</name>
    <dbReference type="NCBI Taxonomy" id="702011"/>
    <lineage>
        <taxon>Eukaryota</taxon>
        <taxon>Fungi</taxon>
        <taxon>Dikarya</taxon>
        <taxon>Ascomycota</taxon>
        <taxon>Pezizomycotina</taxon>
        <taxon>Dothideomycetes</taxon>
        <taxon>Dothideomycetidae</taxon>
        <taxon>Mycosphaerellales</taxon>
        <taxon>Extremaceae</taxon>
        <taxon>Extremus</taxon>
    </lineage>
</organism>
<gene>
    <name evidence="3" type="ORF">LTR09_001663</name>
</gene>
<accession>A0AAJ0LW27</accession>
<dbReference type="EMBL" id="JAWDJX010000003">
    <property type="protein sequence ID" value="KAK3057479.1"/>
    <property type="molecule type" value="Genomic_DNA"/>
</dbReference>
<dbReference type="PROSITE" id="PS51391">
    <property type="entry name" value="CID"/>
    <property type="match status" value="1"/>
</dbReference>
<evidence type="ECO:0000313" key="4">
    <source>
        <dbReference type="Proteomes" id="UP001271007"/>
    </source>
</evidence>